<evidence type="ECO:0000256" key="2">
    <source>
        <dbReference type="ARBA" id="ARBA00022448"/>
    </source>
</evidence>
<dbReference type="RefSeq" id="WP_382399842.1">
    <property type="nucleotide sequence ID" value="NZ_JBHSWH010000001.1"/>
</dbReference>
<evidence type="ECO:0000313" key="9">
    <source>
        <dbReference type="EMBL" id="MFC6705052.1"/>
    </source>
</evidence>
<feature type="domain" description="ABC transmembrane type-1" evidence="8">
    <location>
        <begin position="32"/>
        <end position="217"/>
    </location>
</feature>
<sequence length="250" mass="25644">MATGGVLMIGSVWRWLTDGANWQGDTGITHRLLEHLQYSGESLLIAALIALPIGALIGHTGKGKWIIAVANAFRAIPSLGLLFVVAMWFVSRLTGDSAYLVPTIIVLVILAIPPLLAGAYSGVSEVDPAARDAAYGMGMSGRQVLTGVEVPCALPLIFSGVRSAALQIIATATIAAAISVGGLGRYLIDGLANSDYAQMAGGAILVTALALVVDGVLAVIQQLSVPGGLHATGESRRKQRTAAAESAHAA</sequence>
<dbReference type="SUPFAM" id="SSF161098">
    <property type="entry name" value="MetI-like"/>
    <property type="match status" value="1"/>
</dbReference>
<keyword evidence="5 6" id="KW-0472">Membrane</keyword>
<dbReference type="EMBL" id="JBHSWH010000001">
    <property type="protein sequence ID" value="MFC6705052.1"/>
    <property type="molecule type" value="Genomic_DNA"/>
</dbReference>
<organism evidence="9 10">
    <name type="scientific">Flexivirga alba</name>
    <dbReference type="NCBI Taxonomy" id="702742"/>
    <lineage>
        <taxon>Bacteria</taxon>
        <taxon>Bacillati</taxon>
        <taxon>Actinomycetota</taxon>
        <taxon>Actinomycetes</taxon>
        <taxon>Micrococcales</taxon>
        <taxon>Dermacoccaceae</taxon>
        <taxon>Flexivirga</taxon>
    </lineage>
</organism>
<dbReference type="Gene3D" id="1.10.3720.10">
    <property type="entry name" value="MetI-like"/>
    <property type="match status" value="1"/>
</dbReference>
<evidence type="ECO:0000256" key="4">
    <source>
        <dbReference type="ARBA" id="ARBA00022989"/>
    </source>
</evidence>
<keyword evidence="4 6" id="KW-1133">Transmembrane helix</keyword>
<dbReference type="InterPro" id="IPR000515">
    <property type="entry name" value="MetI-like"/>
</dbReference>
<evidence type="ECO:0000256" key="5">
    <source>
        <dbReference type="ARBA" id="ARBA00023136"/>
    </source>
</evidence>
<feature type="transmembrane region" description="Helical" evidence="6">
    <location>
        <begin position="97"/>
        <end position="116"/>
    </location>
</feature>
<keyword evidence="3 6" id="KW-0812">Transmembrane</keyword>
<evidence type="ECO:0000313" key="10">
    <source>
        <dbReference type="Proteomes" id="UP001596298"/>
    </source>
</evidence>
<dbReference type="PANTHER" id="PTHR30177">
    <property type="entry name" value="GLYCINE BETAINE/L-PROLINE TRANSPORT SYSTEM PERMEASE PROTEIN PROW"/>
    <property type="match status" value="1"/>
</dbReference>
<comment type="caution">
    <text evidence="9">The sequence shown here is derived from an EMBL/GenBank/DDBJ whole genome shotgun (WGS) entry which is preliminary data.</text>
</comment>
<dbReference type="CDD" id="cd06261">
    <property type="entry name" value="TM_PBP2"/>
    <property type="match status" value="1"/>
</dbReference>
<protein>
    <submittedName>
        <fullName evidence="9">ABC transporter permease</fullName>
    </submittedName>
</protein>
<feature type="transmembrane region" description="Helical" evidence="6">
    <location>
        <begin position="200"/>
        <end position="220"/>
    </location>
</feature>
<comment type="similarity">
    <text evidence="6">Belongs to the binding-protein-dependent transport system permease family.</text>
</comment>
<feature type="transmembrane region" description="Helical" evidence="6">
    <location>
        <begin position="65"/>
        <end position="90"/>
    </location>
</feature>
<dbReference type="InterPro" id="IPR051204">
    <property type="entry name" value="ABC_transp_perm/SBD"/>
</dbReference>
<keyword evidence="10" id="KW-1185">Reference proteome</keyword>
<evidence type="ECO:0000259" key="8">
    <source>
        <dbReference type="PROSITE" id="PS50928"/>
    </source>
</evidence>
<dbReference type="Proteomes" id="UP001596298">
    <property type="component" value="Unassembled WGS sequence"/>
</dbReference>
<accession>A0ABW2ADS8</accession>
<dbReference type="Pfam" id="PF00528">
    <property type="entry name" value="BPD_transp_1"/>
    <property type="match status" value="1"/>
</dbReference>
<gene>
    <name evidence="9" type="ORF">ACFQDH_07160</name>
</gene>
<keyword evidence="2 6" id="KW-0813">Transport</keyword>
<feature type="transmembrane region" description="Helical" evidence="6">
    <location>
        <begin position="164"/>
        <end position="188"/>
    </location>
</feature>
<proteinExistence type="inferred from homology"/>
<reference evidence="10" key="1">
    <citation type="journal article" date="2019" name="Int. J. Syst. Evol. Microbiol.">
        <title>The Global Catalogue of Microorganisms (GCM) 10K type strain sequencing project: providing services to taxonomists for standard genome sequencing and annotation.</title>
        <authorList>
            <consortium name="The Broad Institute Genomics Platform"/>
            <consortium name="The Broad Institute Genome Sequencing Center for Infectious Disease"/>
            <person name="Wu L."/>
            <person name="Ma J."/>
        </authorList>
    </citation>
    <scope>NUCLEOTIDE SEQUENCE [LARGE SCALE GENOMIC DNA]</scope>
    <source>
        <strain evidence="10">CCUG 58127</strain>
    </source>
</reference>
<evidence type="ECO:0000256" key="3">
    <source>
        <dbReference type="ARBA" id="ARBA00022692"/>
    </source>
</evidence>
<evidence type="ECO:0000256" key="7">
    <source>
        <dbReference type="SAM" id="MobiDB-lite"/>
    </source>
</evidence>
<name>A0ABW2ADS8_9MICO</name>
<dbReference type="PANTHER" id="PTHR30177:SF33">
    <property type="entry name" value="POSSIBLE OSMOPROTECTANT (GLYCINE BETAINE_CARNITINE_CHOLINE_L-PROLINE) TRANSPORT INTEGRAL MEMBRANE PROTEIN ABC TRANSPORTER PROZ"/>
    <property type="match status" value="1"/>
</dbReference>
<feature type="transmembrane region" description="Helical" evidence="6">
    <location>
        <begin position="42"/>
        <end position="59"/>
    </location>
</feature>
<evidence type="ECO:0000256" key="6">
    <source>
        <dbReference type="RuleBase" id="RU363032"/>
    </source>
</evidence>
<evidence type="ECO:0000256" key="1">
    <source>
        <dbReference type="ARBA" id="ARBA00004141"/>
    </source>
</evidence>
<dbReference type="InterPro" id="IPR035906">
    <property type="entry name" value="MetI-like_sf"/>
</dbReference>
<dbReference type="PROSITE" id="PS50928">
    <property type="entry name" value="ABC_TM1"/>
    <property type="match status" value="1"/>
</dbReference>
<feature type="region of interest" description="Disordered" evidence="7">
    <location>
        <begin position="231"/>
        <end position="250"/>
    </location>
</feature>
<comment type="subcellular location">
    <subcellularLocation>
        <location evidence="6">Cell membrane</location>
        <topology evidence="6">Multi-pass membrane protein</topology>
    </subcellularLocation>
    <subcellularLocation>
        <location evidence="1">Membrane</location>
        <topology evidence="1">Multi-pass membrane protein</topology>
    </subcellularLocation>
</comment>